<dbReference type="NCBIfam" id="TIGR00231">
    <property type="entry name" value="small_GTP"/>
    <property type="match status" value="1"/>
</dbReference>
<dbReference type="PROSITE" id="PS51722">
    <property type="entry name" value="G_TR_2"/>
    <property type="match status" value="1"/>
</dbReference>
<dbReference type="PANTHER" id="PTHR43261">
    <property type="entry name" value="TRANSLATION ELONGATION FACTOR G-RELATED"/>
    <property type="match status" value="1"/>
</dbReference>
<dbReference type="Pfam" id="PF03764">
    <property type="entry name" value="EFG_IV"/>
    <property type="match status" value="1"/>
</dbReference>
<dbReference type="Pfam" id="PF00679">
    <property type="entry name" value="EFG_C"/>
    <property type="match status" value="1"/>
</dbReference>
<dbReference type="InterPro" id="IPR027417">
    <property type="entry name" value="P-loop_NTPase"/>
</dbReference>
<reference evidence="7" key="1">
    <citation type="journal article" date="2019" name="Int. J. Syst. Evol. Microbiol.">
        <title>The Global Catalogue of Microorganisms (GCM) 10K type strain sequencing project: providing services to taxonomists for standard genome sequencing and annotation.</title>
        <authorList>
            <consortium name="The Broad Institute Genomics Platform"/>
            <consortium name="The Broad Institute Genome Sequencing Center for Infectious Disease"/>
            <person name="Wu L."/>
            <person name="Ma J."/>
        </authorList>
    </citation>
    <scope>NUCLEOTIDE SEQUENCE [LARGE SCALE GENOMIC DNA]</scope>
    <source>
        <strain evidence="7">JCM 16929</strain>
    </source>
</reference>
<dbReference type="PROSITE" id="PS00301">
    <property type="entry name" value="G_TR_1"/>
    <property type="match status" value="1"/>
</dbReference>
<dbReference type="EMBL" id="BAABAB010000049">
    <property type="protein sequence ID" value="GAA3638271.1"/>
    <property type="molecule type" value="Genomic_DNA"/>
</dbReference>
<evidence type="ECO:0000256" key="2">
    <source>
        <dbReference type="ARBA" id="ARBA00022917"/>
    </source>
</evidence>
<dbReference type="SUPFAM" id="SSF54980">
    <property type="entry name" value="EF-G C-terminal domain-like"/>
    <property type="match status" value="2"/>
</dbReference>
<dbReference type="PANTHER" id="PTHR43261:SF1">
    <property type="entry name" value="RIBOSOME-RELEASING FACTOR 2, MITOCHONDRIAL"/>
    <property type="match status" value="1"/>
</dbReference>
<evidence type="ECO:0000256" key="3">
    <source>
        <dbReference type="ARBA" id="ARBA00023134"/>
    </source>
</evidence>
<dbReference type="InterPro" id="IPR014721">
    <property type="entry name" value="Ribsml_uS5_D2-typ_fold_subgr"/>
</dbReference>
<dbReference type="InterPro" id="IPR035647">
    <property type="entry name" value="EFG_III/V"/>
</dbReference>
<protein>
    <submittedName>
        <fullName evidence="6">TetM/TetW/TetO/TetS family tetracycline resistance ribosomal protection protein</fullName>
    </submittedName>
</protein>
<dbReference type="InterPro" id="IPR005517">
    <property type="entry name" value="Transl_elong_EFG/EF2_IV"/>
</dbReference>
<evidence type="ECO:0000256" key="1">
    <source>
        <dbReference type="ARBA" id="ARBA00022741"/>
    </source>
</evidence>
<dbReference type="SMART" id="SM00889">
    <property type="entry name" value="EFG_IV"/>
    <property type="match status" value="1"/>
</dbReference>
<dbReference type="Gene3D" id="3.30.70.870">
    <property type="entry name" value="Elongation Factor G (Translational Gtpase), domain 3"/>
    <property type="match status" value="1"/>
</dbReference>
<feature type="region of interest" description="Disordered" evidence="4">
    <location>
        <begin position="630"/>
        <end position="651"/>
    </location>
</feature>
<evidence type="ECO:0000259" key="5">
    <source>
        <dbReference type="PROSITE" id="PS51722"/>
    </source>
</evidence>
<dbReference type="InterPro" id="IPR009000">
    <property type="entry name" value="Transl_B-barrel_sf"/>
</dbReference>
<dbReference type="Gene3D" id="2.40.30.10">
    <property type="entry name" value="Translation factors"/>
    <property type="match status" value="1"/>
</dbReference>
<keyword evidence="2" id="KW-0648">Protein biosynthesis</keyword>
<dbReference type="Pfam" id="PF14492">
    <property type="entry name" value="EFG_III"/>
    <property type="match status" value="1"/>
</dbReference>
<feature type="domain" description="Tr-type G" evidence="5">
    <location>
        <begin position="3"/>
        <end position="254"/>
    </location>
</feature>
<dbReference type="Pfam" id="PF00009">
    <property type="entry name" value="GTP_EFTU"/>
    <property type="match status" value="1"/>
</dbReference>
<evidence type="ECO:0000313" key="6">
    <source>
        <dbReference type="EMBL" id="GAA3638271.1"/>
    </source>
</evidence>
<dbReference type="InterPro" id="IPR000795">
    <property type="entry name" value="T_Tr_GTP-bd_dom"/>
</dbReference>
<dbReference type="PRINTS" id="PR00315">
    <property type="entry name" value="ELONGATNFCT"/>
</dbReference>
<dbReference type="InterPro" id="IPR000640">
    <property type="entry name" value="EFG_V-like"/>
</dbReference>
<evidence type="ECO:0000313" key="7">
    <source>
        <dbReference type="Proteomes" id="UP001501490"/>
    </source>
</evidence>
<proteinExistence type="predicted"/>
<keyword evidence="3" id="KW-0342">GTP-binding</keyword>
<keyword evidence="7" id="KW-1185">Reference proteome</keyword>
<gene>
    <name evidence="6" type="ORF">GCM10022236_45840</name>
</gene>
<dbReference type="SUPFAM" id="SSF54211">
    <property type="entry name" value="Ribosomal protein S5 domain 2-like"/>
    <property type="match status" value="1"/>
</dbReference>
<dbReference type="InterPro" id="IPR031157">
    <property type="entry name" value="G_TR_CS"/>
</dbReference>
<dbReference type="Gene3D" id="3.40.50.300">
    <property type="entry name" value="P-loop containing nucleotide triphosphate hydrolases"/>
    <property type="match status" value="1"/>
</dbReference>
<comment type="caution">
    <text evidence="6">The sequence shown here is derived from an EMBL/GenBank/DDBJ whole genome shotgun (WGS) entry which is preliminary data.</text>
</comment>
<dbReference type="SUPFAM" id="SSF50447">
    <property type="entry name" value="Translation proteins"/>
    <property type="match status" value="1"/>
</dbReference>
<dbReference type="Proteomes" id="UP001501490">
    <property type="component" value="Unassembled WGS sequence"/>
</dbReference>
<evidence type="ECO:0000256" key="4">
    <source>
        <dbReference type="SAM" id="MobiDB-lite"/>
    </source>
</evidence>
<dbReference type="InterPro" id="IPR005225">
    <property type="entry name" value="Small_GTP-bd"/>
</dbReference>
<keyword evidence="1" id="KW-0547">Nucleotide-binding</keyword>
<accession>A0ABP7ARJ9</accession>
<dbReference type="InterPro" id="IPR041095">
    <property type="entry name" value="EFG_II"/>
</dbReference>
<sequence>MLARSLNLGILAHVDAGKTTLTERLLHTAGVIDEPGSVDSGTTRTDSLSLERRRGITIKAAVVSFPLDDLSVNVIDTPGHPDFIAEVERVLGVLDGAVLVLSAVEGIQPQTRILMRALQRLGVPTLLFVNKIDRSGADVDAVLASVRRRLSPHVLSMGRVEDAGTPAATFTGFRPDDRRFRERETAALAEHDDAILACYLAIGAGPGPMLQAELARQTRAGLLHPAFAGSAATGAGVGELMRGMATLLPATAPLDDGPPSGRVFKIERSAAGEKIAYVRMFTGSVIARSRIALAQGRTAKVAGLQLFTDGRWVRTDRVGAGQIGRLTGLSRVQVGDAFGRADTTEHQFAPPTLEAAVAAVDPRQEPRLQAALAELSDADPLIAARLDDDARVVVSLYGLVQQEVLTATLSEEYGIEVEFSDATVVHVERPRRVGSAIERLNTETNPYHATIGLTIAPGDPGSGVRFVTEAPARDMPLYLFKNPTAFSAALERHVDRALRCGLYGWAVTDCVVTLTDCGYSVADGPPSRRGPTSSSVDYRQLTPLVLHQALQRAGTQVCEPVLRVSLEVPNDDVAAVQRVVARWGAEVLAQTTRDDLSQMELRLVSTRLHQLQLQLPDLTGGEGTLESRFDSFEPVRGAPPSRAARALTTSR</sequence>
<name>A0ABP7ARJ9_9ACTN</name>
<dbReference type="CDD" id="cd04168">
    <property type="entry name" value="TetM_like"/>
    <property type="match status" value="1"/>
</dbReference>
<dbReference type="InterPro" id="IPR020568">
    <property type="entry name" value="Ribosomal_Su5_D2-typ_SF"/>
</dbReference>
<dbReference type="PRINTS" id="PR01037">
    <property type="entry name" value="TCRTETOQM"/>
</dbReference>
<dbReference type="Gene3D" id="3.30.230.10">
    <property type="match status" value="1"/>
</dbReference>
<dbReference type="SUPFAM" id="SSF52540">
    <property type="entry name" value="P-loop containing nucleoside triphosphate hydrolases"/>
    <property type="match status" value="1"/>
</dbReference>
<organism evidence="6 7">
    <name type="scientific">Microlunatus ginsengisoli</name>
    <dbReference type="NCBI Taxonomy" id="363863"/>
    <lineage>
        <taxon>Bacteria</taxon>
        <taxon>Bacillati</taxon>
        <taxon>Actinomycetota</taxon>
        <taxon>Actinomycetes</taxon>
        <taxon>Propionibacteriales</taxon>
        <taxon>Propionibacteriaceae</taxon>
        <taxon>Microlunatus</taxon>
    </lineage>
</organism>